<dbReference type="Pfam" id="PF00059">
    <property type="entry name" value="Lectin_C"/>
    <property type="match status" value="1"/>
</dbReference>
<dbReference type="Gene3D" id="3.10.100.10">
    <property type="entry name" value="Mannose-Binding Protein A, subunit A"/>
    <property type="match status" value="1"/>
</dbReference>
<keyword evidence="1" id="KW-1015">Disulfide bond</keyword>
<dbReference type="SUPFAM" id="SSF56436">
    <property type="entry name" value="C-type lectin-like"/>
    <property type="match status" value="1"/>
</dbReference>
<dbReference type="InterPro" id="IPR016187">
    <property type="entry name" value="CTDL_fold"/>
</dbReference>
<evidence type="ECO:0000313" key="4">
    <source>
        <dbReference type="Proteomes" id="UP000762676"/>
    </source>
</evidence>
<organism evidence="3 4">
    <name type="scientific">Elysia marginata</name>
    <dbReference type="NCBI Taxonomy" id="1093978"/>
    <lineage>
        <taxon>Eukaryota</taxon>
        <taxon>Metazoa</taxon>
        <taxon>Spiralia</taxon>
        <taxon>Lophotrochozoa</taxon>
        <taxon>Mollusca</taxon>
        <taxon>Gastropoda</taxon>
        <taxon>Heterobranchia</taxon>
        <taxon>Euthyneura</taxon>
        <taxon>Panpulmonata</taxon>
        <taxon>Sacoglossa</taxon>
        <taxon>Placobranchoidea</taxon>
        <taxon>Plakobranchidae</taxon>
        <taxon>Elysia</taxon>
    </lineage>
</organism>
<keyword evidence="4" id="KW-1185">Reference proteome</keyword>
<feature type="domain" description="C-type lectin" evidence="2">
    <location>
        <begin position="66"/>
        <end position="187"/>
    </location>
</feature>
<comment type="caution">
    <text evidence="3">The sequence shown here is derived from an EMBL/GenBank/DDBJ whole genome shotgun (WGS) entry which is preliminary data.</text>
</comment>
<name>A0AAV4FIG6_9GAST</name>
<evidence type="ECO:0000313" key="3">
    <source>
        <dbReference type="EMBL" id="GFR72171.1"/>
    </source>
</evidence>
<dbReference type="CDD" id="cd00037">
    <property type="entry name" value="CLECT"/>
    <property type="match status" value="1"/>
</dbReference>
<dbReference type="SMART" id="SM00034">
    <property type="entry name" value="CLECT"/>
    <property type="match status" value="1"/>
</dbReference>
<dbReference type="PROSITE" id="PS50041">
    <property type="entry name" value="C_TYPE_LECTIN_2"/>
    <property type="match status" value="1"/>
</dbReference>
<dbReference type="InterPro" id="IPR016186">
    <property type="entry name" value="C-type_lectin-like/link_sf"/>
</dbReference>
<sequence>MALSTLGAMSAPCLGSSPERSVNSGRALFDLTIQKRDRYCTSIIGGRGRDIWEKTVNNLFRFSEVRQNRIYLVSKDVPNFDLHQMSRKCEVLGGYLVEFDDNHELDFVQDLVTKLRGADRFFSGGNDRDTEGTFVYKKPAPPDLDWLIGSRDNYYLSHEDCMALLSYPTHAVLDDVRCKGRGKYICEVPLSKWLY</sequence>
<proteinExistence type="predicted"/>
<dbReference type="EMBL" id="BMAT01000732">
    <property type="protein sequence ID" value="GFR72171.1"/>
    <property type="molecule type" value="Genomic_DNA"/>
</dbReference>
<gene>
    <name evidence="3" type="ORF">ElyMa_000372300</name>
</gene>
<dbReference type="AlphaFoldDB" id="A0AAV4FIG6"/>
<dbReference type="InterPro" id="IPR001304">
    <property type="entry name" value="C-type_lectin-like"/>
</dbReference>
<evidence type="ECO:0000259" key="2">
    <source>
        <dbReference type="PROSITE" id="PS50041"/>
    </source>
</evidence>
<reference evidence="3 4" key="1">
    <citation type="journal article" date="2021" name="Elife">
        <title>Chloroplast acquisition without the gene transfer in kleptoplastic sea slugs, Plakobranchus ocellatus.</title>
        <authorList>
            <person name="Maeda T."/>
            <person name="Takahashi S."/>
            <person name="Yoshida T."/>
            <person name="Shimamura S."/>
            <person name="Takaki Y."/>
            <person name="Nagai Y."/>
            <person name="Toyoda A."/>
            <person name="Suzuki Y."/>
            <person name="Arimoto A."/>
            <person name="Ishii H."/>
            <person name="Satoh N."/>
            <person name="Nishiyama T."/>
            <person name="Hasebe M."/>
            <person name="Maruyama T."/>
            <person name="Minagawa J."/>
            <person name="Obokata J."/>
            <person name="Shigenobu S."/>
        </authorList>
    </citation>
    <scope>NUCLEOTIDE SEQUENCE [LARGE SCALE GENOMIC DNA]</scope>
</reference>
<dbReference type="InterPro" id="IPR018378">
    <property type="entry name" value="C-type_lectin_CS"/>
</dbReference>
<dbReference type="Proteomes" id="UP000762676">
    <property type="component" value="Unassembled WGS sequence"/>
</dbReference>
<evidence type="ECO:0000256" key="1">
    <source>
        <dbReference type="ARBA" id="ARBA00023157"/>
    </source>
</evidence>
<dbReference type="PROSITE" id="PS00615">
    <property type="entry name" value="C_TYPE_LECTIN_1"/>
    <property type="match status" value="1"/>
</dbReference>
<accession>A0AAV4FIG6</accession>
<protein>
    <submittedName>
        <fullName evidence="3">Shell fibrous prismatic perlucin-like protein 1</fullName>
    </submittedName>
</protein>